<accession>A0A7W8VGM4</accession>
<proteinExistence type="predicted"/>
<feature type="domain" description="Methyltransferase type 11" evidence="2">
    <location>
        <begin position="52"/>
        <end position="147"/>
    </location>
</feature>
<keyword evidence="3" id="KW-0808">Transferase</keyword>
<dbReference type="SUPFAM" id="SSF53335">
    <property type="entry name" value="S-adenosyl-L-methionine-dependent methyltransferases"/>
    <property type="match status" value="1"/>
</dbReference>
<dbReference type="RefSeq" id="WP_184398861.1">
    <property type="nucleotide sequence ID" value="NZ_BAAAJD010000167.1"/>
</dbReference>
<keyword evidence="3" id="KW-0489">Methyltransferase</keyword>
<dbReference type="Pfam" id="PF08241">
    <property type="entry name" value="Methyltransf_11"/>
    <property type="match status" value="1"/>
</dbReference>
<dbReference type="InterPro" id="IPR029063">
    <property type="entry name" value="SAM-dependent_MTases_sf"/>
</dbReference>
<feature type="compositionally biased region" description="Low complexity" evidence="1">
    <location>
        <begin position="14"/>
        <end position="23"/>
    </location>
</feature>
<dbReference type="EMBL" id="JACHDB010000002">
    <property type="protein sequence ID" value="MBB5435776.1"/>
    <property type="molecule type" value="Genomic_DNA"/>
</dbReference>
<protein>
    <submittedName>
        <fullName evidence="3">SAM-dependent methyltransferase</fullName>
    </submittedName>
</protein>
<evidence type="ECO:0000313" key="3">
    <source>
        <dbReference type="EMBL" id="MBB5435776.1"/>
    </source>
</evidence>
<dbReference type="Gene3D" id="3.40.50.150">
    <property type="entry name" value="Vaccinia Virus protein VP39"/>
    <property type="match status" value="1"/>
</dbReference>
<evidence type="ECO:0000256" key="1">
    <source>
        <dbReference type="SAM" id="MobiDB-lite"/>
    </source>
</evidence>
<evidence type="ECO:0000259" key="2">
    <source>
        <dbReference type="Pfam" id="PF08241"/>
    </source>
</evidence>
<dbReference type="PANTHER" id="PTHR43861">
    <property type="entry name" value="TRANS-ACONITATE 2-METHYLTRANSFERASE-RELATED"/>
    <property type="match status" value="1"/>
</dbReference>
<dbReference type="AlphaFoldDB" id="A0A7W8VGM4"/>
<dbReference type="InterPro" id="IPR013216">
    <property type="entry name" value="Methyltransf_11"/>
</dbReference>
<feature type="region of interest" description="Disordered" evidence="1">
    <location>
        <begin position="1"/>
        <end position="23"/>
    </location>
</feature>
<organism evidence="3 4">
    <name type="scientific">Nocardiopsis composta</name>
    <dbReference type="NCBI Taxonomy" id="157465"/>
    <lineage>
        <taxon>Bacteria</taxon>
        <taxon>Bacillati</taxon>
        <taxon>Actinomycetota</taxon>
        <taxon>Actinomycetes</taxon>
        <taxon>Streptosporangiales</taxon>
        <taxon>Nocardiopsidaceae</taxon>
        <taxon>Nocardiopsis</taxon>
    </lineage>
</organism>
<reference evidence="3 4" key="1">
    <citation type="submission" date="2020-08" db="EMBL/GenBank/DDBJ databases">
        <title>Sequencing the genomes of 1000 actinobacteria strains.</title>
        <authorList>
            <person name="Klenk H.-P."/>
        </authorList>
    </citation>
    <scope>NUCLEOTIDE SEQUENCE [LARGE SCALE GENOMIC DNA]</scope>
    <source>
        <strain evidence="3 4">DSM 44551</strain>
    </source>
</reference>
<gene>
    <name evidence="3" type="ORF">HDA36_005924</name>
</gene>
<sequence length="263" mass="26635">MSDKGVGPAGGAPAGTAADPAPQTARSAAVWEALRELLASLAGAGDGPLRIVDAGGGTGGAAVPLAALGHEVTVVEPSPDSLAALERRAAEAGVRVRAYQGDTVDLHTLLPAAEAHLVLLHNVLEYVDDPASALTDVVGVLRPGGAVSVLAANAFAAALHRVLLGGVAEAHRILDDPDGRWGEGDPMPRRFTAEGLTGLTARAGLVAPRVRGVSVFADLLPGRYDTGHEDEGALAALESEAARRPELAGIATQLHVVAFRPEG</sequence>
<evidence type="ECO:0000313" key="4">
    <source>
        <dbReference type="Proteomes" id="UP000572635"/>
    </source>
</evidence>
<name>A0A7W8VGM4_9ACTN</name>
<keyword evidence="4" id="KW-1185">Reference proteome</keyword>
<dbReference type="GO" id="GO:0008757">
    <property type="term" value="F:S-adenosylmethionine-dependent methyltransferase activity"/>
    <property type="evidence" value="ECO:0007669"/>
    <property type="project" value="InterPro"/>
</dbReference>
<comment type="caution">
    <text evidence="3">The sequence shown here is derived from an EMBL/GenBank/DDBJ whole genome shotgun (WGS) entry which is preliminary data.</text>
</comment>
<dbReference type="GO" id="GO:0032259">
    <property type="term" value="P:methylation"/>
    <property type="evidence" value="ECO:0007669"/>
    <property type="project" value="UniProtKB-KW"/>
</dbReference>
<dbReference type="Proteomes" id="UP000572635">
    <property type="component" value="Unassembled WGS sequence"/>
</dbReference>